<comment type="similarity">
    <text evidence="1 2">Belongs to the peroxin-16 family.</text>
</comment>
<sequence>MMSVACHLSPQDWLLYLTVWNPARTSSTGGATSEVQYEAYHACIGLLSVWHQHLIEEDELPVKKPAAALWMEALEQVETIIELRSMHLEDVGKMSRYAPLVAMESVKSFLKMLMWSQYSGHLYLRHPAPEDIAHFEAEQGFQDVLSALERLRERYTSLSDCSAAATNDIMGHLSAAVQPLHSAVQPLLRWLSFRRQTKPDQLKRVPGTRKGTSCGSADAGPASPSHSALCPGNISLGQMDSSSGFVGSSNADQHVLGAGHRSSSGGRMAIPDGLSVHWSQAPELDGRGSMLGNQEPEVLPWQSGYCMGSSSREQQLSLDGGKGWGEAQTSGTQGALSSKGASPRRMQGASSAAGMRVGGVDAGNKGVGERPQGPGLPLHVFCDERAGMNLIWLGEMLHIWRPVIYSWMLYRYGRRSWRPWWASLAVDLLSRHFSRRGRLLLQGSAGKAPGPQGTSAVSASKQQHAPTSLLSVALVRGLSVHQWSAGEERELGERRRKLAMYLLRSPFYNQFVKPPAESLQRRTAHMPVIGSCTDYVAGLLDTFTKYYTYTSSSS</sequence>
<keyword evidence="5" id="KW-1185">Reference proteome</keyword>
<dbReference type="PANTHER" id="PTHR13299">
    <property type="entry name" value="PEROXISOMAL MEMBRANE PROTEIN PEX16"/>
    <property type="match status" value="1"/>
</dbReference>
<reference evidence="4" key="1">
    <citation type="submission" date="2017-08" db="EMBL/GenBank/DDBJ databases">
        <authorList>
            <person name="Polle J.E."/>
            <person name="Barry K."/>
            <person name="Cushman J."/>
            <person name="Schmutz J."/>
            <person name="Tran D."/>
            <person name="Hathwaick L.T."/>
            <person name="Yim W.C."/>
            <person name="Jenkins J."/>
            <person name="Mckie-Krisberg Z.M."/>
            <person name="Prochnik S."/>
            <person name="Lindquist E."/>
            <person name="Dockter R.B."/>
            <person name="Adam C."/>
            <person name="Molina H."/>
            <person name="Bunkerborg J."/>
            <person name="Jin E."/>
            <person name="Buchheim M."/>
            <person name="Magnuson J."/>
        </authorList>
    </citation>
    <scope>NUCLEOTIDE SEQUENCE</scope>
    <source>
        <strain evidence="4">CCAP 19/18</strain>
    </source>
</reference>
<feature type="region of interest" description="Disordered" evidence="3">
    <location>
        <begin position="199"/>
        <end position="226"/>
    </location>
</feature>
<evidence type="ECO:0000256" key="2">
    <source>
        <dbReference type="RuleBase" id="RU365003"/>
    </source>
</evidence>
<feature type="compositionally biased region" description="Polar residues" evidence="3">
    <location>
        <begin position="308"/>
        <end position="317"/>
    </location>
</feature>
<protein>
    <recommendedName>
        <fullName evidence="2">Peroxisomal membrane protein PEX16</fullName>
    </recommendedName>
</protein>
<evidence type="ECO:0000313" key="4">
    <source>
        <dbReference type="EMBL" id="KAF5842395.1"/>
    </source>
</evidence>
<keyword evidence="2" id="KW-0576">Peroxisome</keyword>
<proteinExistence type="inferred from homology"/>
<dbReference type="PANTHER" id="PTHR13299:SF0">
    <property type="entry name" value="PEROXISOMAL MEMBRANE PROTEIN PEX16"/>
    <property type="match status" value="1"/>
</dbReference>
<keyword evidence="2" id="KW-0962">Peroxisome biogenesis</keyword>
<feature type="compositionally biased region" description="Polar residues" evidence="3">
    <location>
        <begin position="327"/>
        <end position="340"/>
    </location>
</feature>
<name>A0ABQ7H6A5_DUNSA</name>
<feature type="region of interest" description="Disordered" evidence="3">
    <location>
        <begin position="302"/>
        <end position="357"/>
    </location>
</feature>
<dbReference type="Pfam" id="PF08610">
    <property type="entry name" value="Pex16"/>
    <property type="match status" value="2"/>
</dbReference>
<organism evidence="4 5">
    <name type="scientific">Dunaliella salina</name>
    <name type="common">Green alga</name>
    <name type="synonym">Protococcus salinus</name>
    <dbReference type="NCBI Taxonomy" id="3046"/>
    <lineage>
        <taxon>Eukaryota</taxon>
        <taxon>Viridiplantae</taxon>
        <taxon>Chlorophyta</taxon>
        <taxon>core chlorophytes</taxon>
        <taxon>Chlorophyceae</taxon>
        <taxon>CS clade</taxon>
        <taxon>Chlamydomonadales</taxon>
        <taxon>Dunaliellaceae</taxon>
        <taxon>Dunaliella</taxon>
    </lineage>
</organism>
<accession>A0ABQ7H6A5</accession>
<comment type="subcellular location">
    <subcellularLocation>
        <location evidence="2">Peroxisome membrane</location>
    </subcellularLocation>
</comment>
<gene>
    <name evidence="4" type="ORF">DUNSADRAFT_7379</name>
</gene>
<evidence type="ECO:0000256" key="3">
    <source>
        <dbReference type="SAM" id="MobiDB-lite"/>
    </source>
</evidence>
<comment type="caution">
    <text evidence="4">The sequence shown here is derived from an EMBL/GenBank/DDBJ whole genome shotgun (WGS) entry which is preliminary data.</text>
</comment>
<dbReference type="Proteomes" id="UP000815325">
    <property type="component" value="Unassembled WGS sequence"/>
</dbReference>
<dbReference type="InterPro" id="IPR013919">
    <property type="entry name" value="Pex16"/>
</dbReference>
<evidence type="ECO:0000256" key="1">
    <source>
        <dbReference type="ARBA" id="ARBA00009505"/>
    </source>
</evidence>
<dbReference type="EMBL" id="MU069462">
    <property type="protein sequence ID" value="KAF5842395.1"/>
    <property type="molecule type" value="Genomic_DNA"/>
</dbReference>
<evidence type="ECO:0000313" key="5">
    <source>
        <dbReference type="Proteomes" id="UP000815325"/>
    </source>
</evidence>